<evidence type="ECO:0000256" key="1">
    <source>
        <dbReference type="SAM" id="MobiDB-lite"/>
    </source>
</evidence>
<feature type="compositionally biased region" description="Polar residues" evidence="1">
    <location>
        <begin position="1"/>
        <end position="15"/>
    </location>
</feature>
<protein>
    <submittedName>
        <fullName evidence="2">Uncharacterized protein</fullName>
    </submittedName>
</protein>
<comment type="caution">
    <text evidence="2">The sequence shown here is derived from an EMBL/GenBank/DDBJ whole genome shotgun (WGS) entry which is preliminary data.</text>
</comment>
<organism evidence="2 3">
    <name type="scientific">Eumeta variegata</name>
    <name type="common">Bagworm moth</name>
    <name type="synonym">Eumeta japonica</name>
    <dbReference type="NCBI Taxonomy" id="151549"/>
    <lineage>
        <taxon>Eukaryota</taxon>
        <taxon>Metazoa</taxon>
        <taxon>Ecdysozoa</taxon>
        <taxon>Arthropoda</taxon>
        <taxon>Hexapoda</taxon>
        <taxon>Insecta</taxon>
        <taxon>Pterygota</taxon>
        <taxon>Neoptera</taxon>
        <taxon>Endopterygota</taxon>
        <taxon>Lepidoptera</taxon>
        <taxon>Glossata</taxon>
        <taxon>Ditrysia</taxon>
        <taxon>Tineoidea</taxon>
        <taxon>Psychidae</taxon>
        <taxon>Oiketicinae</taxon>
        <taxon>Eumeta</taxon>
    </lineage>
</organism>
<evidence type="ECO:0000313" key="2">
    <source>
        <dbReference type="EMBL" id="GBP74626.1"/>
    </source>
</evidence>
<evidence type="ECO:0000313" key="3">
    <source>
        <dbReference type="Proteomes" id="UP000299102"/>
    </source>
</evidence>
<dbReference type="Proteomes" id="UP000299102">
    <property type="component" value="Unassembled WGS sequence"/>
</dbReference>
<sequence length="106" mass="11689">MPLATRTKQQASSLSIDEIPISAGDMSAPHTTSAARARPDRLRASRCTAIARALETCVRTEMKDVPNEDCCILIKVVTPHHQTYIRWPLCYTGMSQQQPLATPITP</sequence>
<accession>A0A4C1YET1</accession>
<proteinExistence type="predicted"/>
<name>A0A4C1YET1_EUMVA</name>
<reference evidence="2 3" key="1">
    <citation type="journal article" date="2019" name="Commun. Biol.">
        <title>The bagworm genome reveals a unique fibroin gene that provides high tensile strength.</title>
        <authorList>
            <person name="Kono N."/>
            <person name="Nakamura H."/>
            <person name="Ohtoshi R."/>
            <person name="Tomita M."/>
            <person name="Numata K."/>
            <person name="Arakawa K."/>
        </authorList>
    </citation>
    <scope>NUCLEOTIDE SEQUENCE [LARGE SCALE GENOMIC DNA]</scope>
</reference>
<feature type="region of interest" description="Disordered" evidence="1">
    <location>
        <begin position="1"/>
        <end position="40"/>
    </location>
</feature>
<keyword evidence="3" id="KW-1185">Reference proteome</keyword>
<gene>
    <name evidence="2" type="ORF">EVAR_98493_1</name>
</gene>
<dbReference type="EMBL" id="BGZK01001215">
    <property type="protein sequence ID" value="GBP74626.1"/>
    <property type="molecule type" value="Genomic_DNA"/>
</dbReference>
<dbReference type="AlphaFoldDB" id="A0A4C1YET1"/>